<keyword evidence="1" id="KW-0812">Transmembrane</keyword>
<keyword evidence="1" id="KW-1133">Transmembrane helix</keyword>
<name>A0A8J4H5Y5_9BACL</name>
<evidence type="ECO:0000313" key="2">
    <source>
        <dbReference type="EMBL" id="GIQ71444.1"/>
    </source>
</evidence>
<dbReference type="AlphaFoldDB" id="A0A8J4H5Y5"/>
<organism evidence="2 3">
    <name type="scientific">Xylanibacillus composti</name>
    <dbReference type="NCBI Taxonomy" id="1572762"/>
    <lineage>
        <taxon>Bacteria</taxon>
        <taxon>Bacillati</taxon>
        <taxon>Bacillota</taxon>
        <taxon>Bacilli</taxon>
        <taxon>Bacillales</taxon>
        <taxon>Paenibacillaceae</taxon>
        <taxon>Xylanibacillus</taxon>
    </lineage>
</organism>
<feature type="transmembrane region" description="Helical" evidence="1">
    <location>
        <begin position="102"/>
        <end position="122"/>
    </location>
</feature>
<protein>
    <submittedName>
        <fullName evidence="2">Uncharacterized protein</fullName>
    </submittedName>
</protein>
<evidence type="ECO:0000256" key="1">
    <source>
        <dbReference type="SAM" id="Phobius"/>
    </source>
</evidence>
<sequence length="136" mass="16017">MIIGHGLQGLIQFLILWRTDSMNIDPLSMTARVYQVIIFAVIVWGCYVLRRMKMYFSFVPDDSRIRVKMTTIHQQLMALSVFTFILLNYGIFHAYYTGYLHLMLPVHLIFTGILVLFIILFLKIERGRERGNNRVE</sequence>
<dbReference type="EMBL" id="BOVK01000092">
    <property type="protein sequence ID" value="GIQ71444.1"/>
    <property type="molecule type" value="Genomic_DNA"/>
</dbReference>
<keyword evidence="3" id="KW-1185">Reference proteome</keyword>
<reference evidence="2" key="1">
    <citation type="submission" date="2021-04" db="EMBL/GenBank/DDBJ databases">
        <title>Draft genome sequence of Xylanibacillus composti strain K13.</title>
        <authorList>
            <person name="Uke A."/>
            <person name="Chhe C."/>
            <person name="Baramee S."/>
            <person name="Kosugi A."/>
        </authorList>
    </citation>
    <scope>NUCLEOTIDE SEQUENCE</scope>
    <source>
        <strain evidence="2">K13</strain>
    </source>
</reference>
<comment type="caution">
    <text evidence="2">The sequence shown here is derived from an EMBL/GenBank/DDBJ whole genome shotgun (WGS) entry which is preliminary data.</text>
</comment>
<keyword evidence="1" id="KW-0472">Membrane</keyword>
<evidence type="ECO:0000313" key="3">
    <source>
        <dbReference type="Proteomes" id="UP000677918"/>
    </source>
</evidence>
<feature type="transmembrane region" description="Helical" evidence="1">
    <location>
        <begin position="31"/>
        <end position="49"/>
    </location>
</feature>
<feature type="transmembrane region" description="Helical" evidence="1">
    <location>
        <begin position="76"/>
        <end position="96"/>
    </location>
</feature>
<proteinExistence type="predicted"/>
<gene>
    <name evidence="2" type="ORF">XYCOK13_42680</name>
</gene>
<dbReference type="Proteomes" id="UP000677918">
    <property type="component" value="Unassembled WGS sequence"/>
</dbReference>
<accession>A0A8J4H5Y5</accession>